<dbReference type="EMBL" id="BLXT01006043">
    <property type="protein sequence ID" value="GFO28575.1"/>
    <property type="molecule type" value="Genomic_DNA"/>
</dbReference>
<dbReference type="SUPFAM" id="SSF56436">
    <property type="entry name" value="C-type lectin-like"/>
    <property type="match status" value="1"/>
</dbReference>
<dbReference type="CDD" id="cd00037">
    <property type="entry name" value="CLECT"/>
    <property type="match status" value="1"/>
</dbReference>
<keyword evidence="2" id="KW-0808">Transferase</keyword>
<reference evidence="2 3" key="1">
    <citation type="journal article" date="2021" name="Elife">
        <title>Chloroplast acquisition without the gene transfer in kleptoplastic sea slugs, Plakobranchus ocellatus.</title>
        <authorList>
            <person name="Maeda T."/>
            <person name="Takahashi S."/>
            <person name="Yoshida T."/>
            <person name="Shimamura S."/>
            <person name="Takaki Y."/>
            <person name="Nagai Y."/>
            <person name="Toyoda A."/>
            <person name="Suzuki Y."/>
            <person name="Arimoto A."/>
            <person name="Ishii H."/>
            <person name="Satoh N."/>
            <person name="Nishiyama T."/>
            <person name="Hasebe M."/>
            <person name="Maruyama T."/>
            <person name="Minagawa J."/>
            <person name="Obokata J."/>
            <person name="Shigenobu S."/>
        </authorList>
    </citation>
    <scope>NUCLEOTIDE SEQUENCE [LARGE SCALE GENOMIC DNA]</scope>
</reference>
<dbReference type="InterPro" id="IPR016187">
    <property type="entry name" value="CTDL_fold"/>
</dbReference>
<proteinExistence type="predicted"/>
<feature type="domain" description="C-type lectin" evidence="1">
    <location>
        <begin position="5"/>
        <end position="101"/>
    </location>
</feature>
<dbReference type="AlphaFoldDB" id="A0AAV4CAY4"/>
<gene>
    <name evidence="2" type="ORF">PoB_005508000</name>
</gene>
<protein>
    <submittedName>
        <fullName evidence="2">Tk/rtkc protein kinase</fullName>
    </submittedName>
</protein>
<name>A0AAV4CAY4_9GAST</name>
<sequence>MNGRCKKLGGYLVQIDEWNELKHVGLIIPSDGSGCIFRGTADEECEGRYHTDNDKKPANYLKWRIFQPDNWRNEDCVNMNVSVYSVSLNHLACGKSGRYIC</sequence>
<dbReference type="InterPro" id="IPR001304">
    <property type="entry name" value="C-type_lectin-like"/>
</dbReference>
<dbReference type="Proteomes" id="UP000735302">
    <property type="component" value="Unassembled WGS sequence"/>
</dbReference>
<evidence type="ECO:0000313" key="2">
    <source>
        <dbReference type="EMBL" id="GFO28575.1"/>
    </source>
</evidence>
<evidence type="ECO:0000313" key="3">
    <source>
        <dbReference type="Proteomes" id="UP000735302"/>
    </source>
</evidence>
<dbReference type="Pfam" id="PF00059">
    <property type="entry name" value="Lectin_C"/>
    <property type="match status" value="1"/>
</dbReference>
<evidence type="ECO:0000259" key="1">
    <source>
        <dbReference type="PROSITE" id="PS50041"/>
    </source>
</evidence>
<dbReference type="InterPro" id="IPR016186">
    <property type="entry name" value="C-type_lectin-like/link_sf"/>
</dbReference>
<accession>A0AAV4CAY4</accession>
<comment type="caution">
    <text evidence="2">The sequence shown here is derived from an EMBL/GenBank/DDBJ whole genome shotgun (WGS) entry which is preliminary data.</text>
</comment>
<organism evidence="2 3">
    <name type="scientific">Plakobranchus ocellatus</name>
    <dbReference type="NCBI Taxonomy" id="259542"/>
    <lineage>
        <taxon>Eukaryota</taxon>
        <taxon>Metazoa</taxon>
        <taxon>Spiralia</taxon>
        <taxon>Lophotrochozoa</taxon>
        <taxon>Mollusca</taxon>
        <taxon>Gastropoda</taxon>
        <taxon>Heterobranchia</taxon>
        <taxon>Euthyneura</taxon>
        <taxon>Panpulmonata</taxon>
        <taxon>Sacoglossa</taxon>
        <taxon>Placobranchoidea</taxon>
        <taxon>Plakobranchidae</taxon>
        <taxon>Plakobranchus</taxon>
    </lineage>
</organism>
<dbReference type="PROSITE" id="PS50041">
    <property type="entry name" value="C_TYPE_LECTIN_2"/>
    <property type="match status" value="1"/>
</dbReference>
<keyword evidence="2" id="KW-0418">Kinase</keyword>
<dbReference type="GO" id="GO:0016301">
    <property type="term" value="F:kinase activity"/>
    <property type="evidence" value="ECO:0007669"/>
    <property type="project" value="UniProtKB-KW"/>
</dbReference>
<keyword evidence="3" id="KW-1185">Reference proteome</keyword>
<dbReference type="Gene3D" id="3.10.100.10">
    <property type="entry name" value="Mannose-Binding Protein A, subunit A"/>
    <property type="match status" value="1"/>
</dbReference>